<gene>
    <name evidence="2" type="ORF">SAMN04487990_11081</name>
</gene>
<dbReference type="RefSeq" id="WP_092134215.1">
    <property type="nucleotide sequence ID" value="NZ_FNQK01000010.1"/>
</dbReference>
<dbReference type="Proteomes" id="UP000198846">
    <property type="component" value="Unassembled WGS sequence"/>
</dbReference>
<dbReference type="AlphaFoldDB" id="A0A1H4A9Y4"/>
<reference evidence="2 3" key="1">
    <citation type="submission" date="2016-10" db="EMBL/GenBank/DDBJ databases">
        <authorList>
            <person name="de Groot N.N."/>
        </authorList>
    </citation>
    <scope>NUCLEOTIDE SEQUENCE [LARGE SCALE GENOMIC DNA]</scope>
    <source>
        <strain evidence="2 3">DSM 23842</strain>
    </source>
</reference>
<sequence>MTEKTTQKPPIWYWIIAGFALIWNAMGVYQYLQQAYQTEAFKAMYPDPEILEMVINTPGWVMAAFATAVFFGFLGSLALLLRKSWAKVLLLVSLIGIIVQLIYNLFISNALEVYGPGAVIMPIMVLIFGFVIYYLAKKALSKGWIS</sequence>
<keyword evidence="1" id="KW-0472">Membrane</keyword>
<protein>
    <recommendedName>
        <fullName evidence="4">Sugar transporter</fullName>
    </recommendedName>
</protein>
<dbReference type="EMBL" id="FNQK01000010">
    <property type="protein sequence ID" value="SEA32923.1"/>
    <property type="molecule type" value="Genomic_DNA"/>
</dbReference>
<keyword evidence="1" id="KW-0812">Transmembrane</keyword>
<feature type="transmembrane region" description="Helical" evidence="1">
    <location>
        <begin position="113"/>
        <end position="136"/>
    </location>
</feature>
<organism evidence="2 3">
    <name type="scientific">Bizionia paragorgiae</name>
    <dbReference type="NCBI Taxonomy" id="283786"/>
    <lineage>
        <taxon>Bacteria</taxon>
        <taxon>Pseudomonadati</taxon>
        <taxon>Bacteroidota</taxon>
        <taxon>Flavobacteriia</taxon>
        <taxon>Flavobacteriales</taxon>
        <taxon>Flavobacteriaceae</taxon>
        <taxon>Bizionia</taxon>
    </lineage>
</organism>
<name>A0A1H4A9Y4_BIZPA</name>
<evidence type="ECO:0000313" key="3">
    <source>
        <dbReference type="Proteomes" id="UP000198846"/>
    </source>
</evidence>
<evidence type="ECO:0000256" key="1">
    <source>
        <dbReference type="SAM" id="Phobius"/>
    </source>
</evidence>
<evidence type="ECO:0000313" key="2">
    <source>
        <dbReference type="EMBL" id="SEA32923.1"/>
    </source>
</evidence>
<feature type="transmembrane region" description="Helical" evidence="1">
    <location>
        <begin position="88"/>
        <end position="107"/>
    </location>
</feature>
<evidence type="ECO:0008006" key="4">
    <source>
        <dbReference type="Google" id="ProtNLM"/>
    </source>
</evidence>
<dbReference type="STRING" id="283786.SAMN04487990_11081"/>
<keyword evidence="1" id="KW-1133">Transmembrane helix</keyword>
<feature type="transmembrane region" description="Helical" evidence="1">
    <location>
        <begin position="12"/>
        <end position="32"/>
    </location>
</feature>
<dbReference type="OrthoDB" id="1143964at2"/>
<feature type="transmembrane region" description="Helical" evidence="1">
    <location>
        <begin position="60"/>
        <end position="81"/>
    </location>
</feature>
<accession>A0A1H4A9Y4</accession>
<proteinExistence type="predicted"/>
<keyword evidence="3" id="KW-1185">Reference proteome</keyword>